<dbReference type="KEGG" id="tpal:117642249"/>
<protein>
    <submittedName>
        <fullName evidence="3">Uncharacterized protein LOC117642249</fullName>
    </submittedName>
</protein>
<evidence type="ECO:0000256" key="1">
    <source>
        <dbReference type="SAM" id="Coils"/>
    </source>
</evidence>
<keyword evidence="1" id="KW-0175">Coiled coil</keyword>
<dbReference type="InParanoid" id="A0A6P8YHN6"/>
<evidence type="ECO:0000313" key="3">
    <source>
        <dbReference type="RefSeq" id="XP_034236106.1"/>
    </source>
</evidence>
<dbReference type="RefSeq" id="XP_034236106.1">
    <property type="nucleotide sequence ID" value="XM_034380215.1"/>
</dbReference>
<name>A0A6P8YHN6_THRPL</name>
<keyword evidence="2" id="KW-1185">Reference proteome</keyword>
<accession>A0A6P8YHN6</accession>
<sequence>MMAAGEGKQAQLLRLVLRKAFEDVMESISFAELIGEKPGMKKKKVDRFNSTCKTELGQEFQGIVESLFRDEGMDQLLKSRQELIEEQKDMEGCTAWRPSGSVVDDMLSFNMNVITAKRKQATVMCEKAEREVETLFSQVQEARAKAIHHQKQLSAAEDQSKNLIEFINTQEEAHLRTACSLIIY</sequence>
<dbReference type="GeneID" id="117642249"/>
<dbReference type="OrthoDB" id="8189649at2759"/>
<proteinExistence type="predicted"/>
<reference evidence="3" key="1">
    <citation type="submission" date="2025-08" db="UniProtKB">
        <authorList>
            <consortium name="RefSeq"/>
        </authorList>
    </citation>
    <scope>IDENTIFICATION</scope>
    <source>
        <tissue evidence="3">Total insect</tissue>
    </source>
</reference>
<gene>
    <name evidence="3" type="primary">LOC117642249</name>
</gene>
<feature type="coiled-coil region" evidence="1">
    <location>
        <begin position="118"/>
        <end position="159"/>
    </location>
</feature>
<dbReference type="Proteomes" id="UP000515158">
    <property type="component" value="Unplaced"/>
</dbReference>
<organism evidence="3">
    <name type="scientific">Thrips palmi</name>
    <name type="common">Melon thrips</name>
    <dbReference type="NCBI Taxonomy" id="161013"/>
    <lineage>
        <taxon>Eukaryota</taxon>
        <taxon>Metazoa</taxon>
        <taxon>Ecdysozoa</taxon>
        <taxon>Arthropoda</taxon>
        <taxon>Hexapoda</taxon>
        <taxon>Insecta</taxon>
        <taxon>Pterygota</taxon>
        <taxon>Neoptera</taxon>
        <taxon>Paraneoptera</taxon>
        <taxon>Thysanoptera</taxon>
        <taxon>Terebrantia</taxon>
        <taxon>Thripoidea</taxon>
        <taxon>Thripidae</taxon>
        <taxon>Thrips</taxon>
    </lineage>
</organism>
<evidence type="ECO:0000313" key="2">
    <source>
        <dbReference type="Proteomes" id="UP000515158"/>
    </source>
</evidence>
<dbReference type="AlphaFoldDB" id="A0A6P8YHN6"/>